<name>A0A5D0GEV7_9FLAO</name>
<comment type="caution">
    <text evidence="1">The sequence shown here is derived from an EMBL/GenBank/DDBJ whole genome shotgun (WGS) entry which is preliminary data.</text>
</comment>
<proteinExistence type="predicted"/>
<organism evidence="1 2">
    <name type="scientific">Formosa maritima</name>
    <dbReference type="NCBI Taxonomy" id="2592046"/>
    <lineage>
        <taxon>Bacteria</taxon>
        <taxon>Pseudomonadati</taxon>
        <taxon>Bacteroidota</taxon>
        <taxon>Flavobacteriia</taxon>
        <taxon>Flavobacteriales</taxon>
        <taxon>Flavobacteriaceae</taxon>
        <taxon>Formosa</taxon>
    </lineage>
</organism>
<dbReference type="OrthoDB" id="9786191at2"/>
<gene>
    <name evidence="1" type="ORF">FVF61_05245</name>
</gene>
<dbReference type="AlphaFoldDB" id="A0A5D0GEV7"/>
<dbReference type="EMBL" id="VSFC01000023">
    <property type="protein sequence ID" value="TYA57311.1"/>
    <property type="molecule type" value="Genomic_DNA"/>
</dbReference>
<accession>A0A5D0GEV7</accession>
<evidence type="ECO:0000313" key="2">
    <source>
        <dbReference type="Proteomes" id="UP000324550"/>
    </source>
</evidence>
<evidence type="ECO:0000313" key="1">
    <source>
        <dbReference type="EMBL" id="TYA57311.1"/>
    </source>
</evidence>
<evidence type="ECO:0008006" key="3">
    <source>
        <dbReference type="Google" id="ProtNLM"/>
    </source>
</evidence>
<dbReference type="RefSeq" id="WP_148454084.1">
    <property type="nucleotide sequence ID" value="NZ_VSFC01000023.1"/>
</dbReference>
<dbReference type="Proteomes" id="UP000324550">
    <property type="component" value="Unassembled WGS sequence"/>
</dbReference>
<reference evidence="1 2" key="1">
    <citation type="submission" date="2019-08" db="EMBL/GenBank/DDBJ databases">
        <title>Formosa sediminis sp. nov., isolated from marine sediment.</title>
        <authorList>
            <person name="Cao W.R."/>
        </authorList>
    </citation>
    <scope>NUCLEOTIDE SEQUENCE [LARGE SCALE GENOMIC DNA]</scope>
    <source>
        <strain evidence="1 2">1494</strain>
    </source>
</reference>
<keyword evidence="2" id="KW-1185">Reference proteome</keyword>
<sequence>MKHIHYILMLVLINYHCTSVSEEDLIDNSPIEDEFITYNQHVKTIIDNNCISCHTMPPENGAPMPLLSYDHVTDAMLNRDLFGRISSEDLGFLMPFGGPRLPQNLIDIIMQWDMDGLLEE</sequence>
<protein>
    <recommendedName>
        <fullName evidence="3">Cytochrome c domain-containing protein</fullName>
    </recommendedName>
</protein>